<gene>
    <name evidence="2" type="ORF">PXEA_LOCUS20746</name>
</gene>
<proteinExistence type="predicted"/>
<organism evidence="2 3">
    <name type="scientific">Protopolystoma xenopodis</name>
    <dbReference type="NCBI Taxonomy" id="117903"/>
    <lineage>
        <taxon>Eukaryota</taxon>
        <taxon>Metazoa</taxon>
        <taxon>Spiralia</taxon>
        <taxon>Lophotrochozoa</taxon>
        <taxon>Platyhelminthes</taxon>
        <taxon>Monogenea</taxon>
        <taxon>Polyopisthocotylea</taxon>
        <taxon>Polystomatidea</taxon>
        <taxon>Polystomatidae</taxon>
        <taxon>Protopolystoma</taxon>
    </lineage>
</organism>
<comment type="caution">
    <text evidence="2">The sequence shown here is derived from an EMBL/GenBank/DDBJ whole genome shotgun (WGS) entry which is preliminary data.</text>
</comment>
<dbReference type="Proteomes" id="UP000784294">
    <property type="component" value="Unassembled WGS sequence"/>
</dbReference>
<feature type="region of interest" description="Disordered" evidence="1">
    <location>
        <begin position="221"/>
        <end position="240"/>
    </location>
</feature>
<evidence type="ECO:0000256" key="1">
    <source>
        <dbReference type="SAM" id="MobiDB-lite"/>
    </source>
</evidence>
<feature type="compositionally biased region" description="Polar residues" evidence="1">
    <location>
        <begin position="66"/>
        <end position="77"/>
    </location>
</feature>
<accession>A0A448X3V8</accession>
<dbReference type="OrthoDB" id="9979394at2759"/>
<dbReference type="AlphaFoldDB" id="A0A448X3V8"/>
<protein>
    <submittedName>
        <fullName evidence="2">Uncharacterized protein</fullName>
    </submittedName>
</protein>
<keyword evidence="3" id="KW-1185">Reference proteome</keyword>
<sequence>MPLLHMSGLDIDVVYINKDNEINDTLNTFDTTKTEGILIAGDDNLLQKAVTALIRRGFFEHEVYPSASSSDETPNVYSSSHSDVSSADDIVHSSKEIAPSLGIRYSQSKPIYALSGIEWSIWRDIEFGKGDITRSKPSKVPLRTSEHRSRLPELSPEVIDNSLLPWGFWSMHPYAWYREVGALRRFAMAYFRTLFKWDANLSLHHELWSSTVSASSNPIVESDSTLGNETSEVHPNSGPSSFPRRLIKNFPIRSKPVRLVYTKVCSGCSRCWRTKQSFIGHYDL</sequence>
<reference evidence="2" key="1">
    <citation type="submission" date="2018-11" db="EMBL/GenBank/DDBJ databases">
        <authorList>
            <consortium name="Pathogen Informatics"/>
        </authorList>
    </citation>
    <scope>NUCLEOTIDE SEQUENCE</scope>
</reference>
<evidence type="ECO:0000313" key="2">
    <source>
        <dbReference type="EMBL" id="VEL27306.1"/>
    </source>
</evidence>
<evidence type="ECO:0000313" key="3">
    <source>
        <dbReference type="Proteomes" id="UP000784294"/>
    </source>
</evidence>
<name>A0A448X3V8_9PLAT</name>
<feature type="region of interest" description="Disordered" evidence="1">
    <location>
        <begin position="65"/>
        <end position="85"/>
    </location>
</feature>
<dbReference type="EMBL" id="CAAALY010086288">
    <property type="protein sequence ID" value="VEL27306.1"/>
    <property type="molecule type" value="Genomic_DNA"/>
</dbReference>